<feature type="domain" description="NAD(P)-binding" evidence="1">
    <location>
        <begin position="26"/>
        <end position="170"/>
    </location>
</feature>
<name>A0A5C4TJ62_FRUSA</name>
<dbReference type="AlphaFoldDB" id="A0A5C4TJ62"/>
<sequence>MMKTILLIGNNPVEKLVAKRLQDQFKLIEITSGDLTEEKAYADLPKDLTKMVSFVGPMDADLAMESFFAAVRQQSIKLDQVVMISTAGIDNEVVGQLDYPGIADVTEYLREQRYAIKIIDEEEIPYTIFRPVNVINEKLGTPFAINEGEKVPAGNVSHETIADFVVQAIQTSKYQNQSIALLETK</sequence>
<organism evidence="2 3">
    <name type="scientific">Fructilactobacillus sanfranciscensis</name>
    <name type="common">Lactobacillus sanfranciscensis</name>
    <dbReference type="NCBI Taxonomy" id="1625"/>
    <lineage>
        <taxon>Bacteria</taxon>
        <taxon>Bacillati</taxon>
        <taxon>Bacillota</taxon>
        <taxon>Bacilli</taxon>
        <taxon>Lactobacillales</taxon>
        <taxon>Lactobacillaceae</taxon>
        <taxon>Fructilactobacillus</taxon>
    </lineage>
</organism>
<evidence type="ECO:0000313" key="2">
    <source>
        <dbReference type="EMBL" id="TNK89949.1"/>
    </source>
</evidence>
<proteinExistence type="predicted"/>
<accession>A0A5C4TJ62</accession>
<evidence type="ECO:0000259" key="1">
    <source>
        <dbReference type="Pfam" id="PF13460"/>
    </source>
</evidence>
<dbReference type="InterPro" id="IPR036291">
    <property type="entry name" value="NAD(P)-bd_dom_sf"/>
</dbReference>
<dbReference type="RefSeq" id="WP_103423202.1">
    <property type="nucleotide sequence ID" value="NZ_MIXX01000005.1"/>
</dbReference>
<dbReference type="Pfam" id="PF13460">
    <property type="entry name" value="NAD_binding_10"/>
    <property type="match status" value="1"/>
</dbReference>
<dbReference type="InterPro" id="IPR016040">
    <property type="entry name" value="NAD(P)-bd_dom"/>
</dbReference>
<dbReference type="SUPFAM" id="SSF51735">
    <property type="entry name" value="NAD(P)-binding Rossmann-fold domains"/>
    <property type="match status" value="1"/>
</dbReference>
<protein>
    <submittedName>
        <fullName evidence="2">NAD(P)-dependent oxidoreductase</fullName>
    </submittedName>
</protein>
<reference evidence="2 3" key="1">
    <citation type="submission" date="2018-05" db="EMBL/GenBank/DDBJ databases">
        <title>Lactobacillus sanfranciscensis Ah4 draft denome sequence.</title>
        <authorList>
            <person name="Zhang G."/>
        </authorList>
    </citation>
    <scope>NUCLEOTIDE SEQUENCE [LARGE SCALE GENOMIC DNA]</scope>
    <source>
        <strain evidence="2 3">Ah4</strain>
    </source>
</reference>
<dbReference type="Proteomes" id="UP000313312">
    <property type="component" value="Unassembled WGS sequence"/>
</dbReference>
<dbReference type="EMBL" id="QFCR01000024">
    <property type="protein sequence ID" value="TNK89949.1"/>
    <property type="molecule type" value="Genomic_DNA"/>
</dbReference>
<comment type="caution">
    <text evidence="2">The sequence shown here is derived from an EMBL/GenBank/DDBJ whole genome shotgun (WGS) entry which is preliminary data.</text>
</comment>
<dbReference type="Gene3D" id="3.40.50.720">
    <property type="entry name" value="NAD(P)-binding Rossmann-like Domain"/>
    <property type="match status" value="1"/>
</dbReference>
<evidence type="ECO:0000313" key="3">
    <source>
        <dbReference type="Proteomes" id="UP000313312"/>
    </source>
</evidence>
<gene>
    <name evidence="2" type="ORF">DID87_06055</name>
</gene>